<dbReference type="Pfam" id="PF13507">
    <property type="entry name" value="GATase_5"/>
    <property type="match status" value="1"/>
</dbReference>
<dbReference type="AlphaFoldDB" id="A0A218U7S9"/>
<dbReference type="PANTHER" id="PTHR10099">
    <property type="entry name" value="PHOSPHORIBOSYLFORMYLGLYCINAMIDINE SYNTHASE"/>
    <property type="match status" value="1"/>
</dbReference>
<proteinExistence type="predicted"/>
<dbReference type="GO" id="GO:0005737">
    <property type="term" value="C:cytoplasm"/>
    <property type="evidence" value="ECO:0007669"/>
    <property type="project" value="TreeGrafter"/>
</dbReference>
<dbReference type="InterPro" id="IPR029062">
    <property type="entry name" value="Class_I_gatase-like"/>
</dbReference>
<feature type="non-terminal residue" evidence="2">
    <location>
        <position position="152"/>
    </location>
</feature>
<organism evidence="2 3">
    <name type="scientific">Lonchura striata</name>
    <name type="common">white-rumped munia</name>
    <dbReference type="NCBI Taxonomy" id="40157"/>
    <lineage>
        <taxon>Eukaryota</taxon>
        <taxon>Metazoa</taxon>
        <taxon>Chordata</taxon>
        <taxon>Craniata</taxon>
        <taxon>Vertebrata</taxon>
        <taxon>Euteleostomi</taxon>
        <taxon>Archelosauria</taxon>
        <taxon>Archosauria</taxon>
        <taxon>Dinosauria</taxon>
        <taxon>Saurischia</taxon>
        <taxon>Theropoda</taxon>
        <taxon>Coelurosauria</taxon>
        <taxon>Aves</taxon>
        <taxon>Neognathae</taxon>
        <taxon>Neoaves</taxon>
        <taxon>Telluraves</taxon>
        <taxon>Australaves</taxon>
        <taxon>Passeriformes</taxon>
        <taxon>Passeroidea</taxon>
        <taxon>Estrildidae</taxon>
        <taxon>Estrildinae</taxon>
        <taxon>Lonchura</taxon>
    </lineage>
</organism>
<dbReference type="PANTHER" id="PTHR10099:SF1">
    <property type="entry name" value="PHOSPHORIBOSYLFORMYLGLYCINAMIDINE SYNTHASE"/>
    <property type="match status" value="1"/>
</dbReference>
<comment type="caution">
    <text evidence="2">The sequence shown here is derived from an EMBL/GenBank/DDBJ whole genome shotgun (WGS) entry which is preliminary data.</text>
</comment>
<feature type="region of interest" description="Disordered" evidence="1">
    <location>
        <begin position="86"/>
        <end position="152"/>
    </location>
</feature>
<evidence type="ECO:0000313" key="2">
    <source>
        <dbReference type="EMBL" id="OWK49442.1"/>
    </source>
</evidence>
<keyword evidence="3" id="KW-1185">Reference proteome</keyword>
<feature type="compositionally biased region" description="Polar residues" evidence="1">
    <location>
        <begin position="98"/>
        <end position="107"/>
    </location>
</feature>
<dbReference type="GO" id="GO:0006164">
    <property type="term" value="P:purine nucleotide biosynthetic process"/>
    <property type="evidence" value="ECO:0007669"/>
    <property type="project" value="TreeGrafter"/>
</dbReference>
<dbReference type="SMART" id="SM01211">
    <property type="entry name" value="GATase_5"/>
    <property type="match status" value="1"/>
</dbReference>
<gene>
    <name evidence="2" type="primary">PFAS_0</name>
    <name evidence="2" type="ORF">RLOC_00003004</name>
</gene>
<evidence type="ECO:0000256" key="1">
    <source>
        <dbReference type="SAM" id="MobiDB-lite"/>
    </source>
</evidence>
<protein>
    <submittedName>
        <fullName evidence="2">Phosphoribosylformylglycinamidine synthase</fullName>
    </submittedName>
</protein>
<sequence length="152" mass="15902">MAFAGNCGVTVGVPAPPPGVTQAPGPRVAVLREEGSNGDREMAAAFAMAGFQVWDVTTQDLCSDGASLDGFRGLVFVGGFSYGDVLGSAKGEREPKTAKNSQKQPKTSPKPAENSPKNSQKHPKTAKTSPKQPKNSQKLPKTSPKISPKQPK</sequence>
<dbReference type="EMBL" id="MUZQ01001075">
    <property type="protein sequence ID" value="OWK49442.1"/>
    <property type="molecule type" value="Genomic_DNA"/>
</dbReference>
<feature type="compositionally biased region" description="Polar residues" evidence="1">
    <location>
        <begin position="126"/>
        <end position="140"/>
    </location>
</feature>
<dbReference type="SUPFAM" id="SSF52317">
    <property type="entry name" value="Class I glutamine amidotransferase-like"/>
    <property type="match status" value="1"/>
</dbReference>
<evidence type="ECO:0000313" key="3">
    <source>
        <dbReference type="Proteomes" id="UP000197619"/>
    </source>
</evidence>
<reference evidence="2 3" key="1">
    <citation type="submission" date="2017-05" db="EMBL/GenBank/DDBJ databases">
        <title>Genome of assembly of the Bengalese finch, Lonchura striata domestica.</title>
        <authorList>
            <person name="Colquitt B.M."/>
            <person name="Brainard M.S."/>
        </authorList>
    </citation>
    <scope>NUCLEOTIDE SEQUENCE [LARGE SCALE GENOMIC DNA]</scope>
    <source>
        <strain evidence="2">White83orange57</strain>
    </source>
</reference>
<dbReference type="GO" id="GO:0004642">
    <property type="term" value="F:phosphoribosylformylglycinamidine synthase activity"/>
    <property type="evidence" value="ECO:0007669"/>
    <property type="project" value="TreeGrafter"/>
</dbReference>
<name>A0A218U7S9_9PASE</name>
<dbReference type="Proteomes" id="UP000197619">
    <property type="component" value="Unassembled WGS sequence"/>
</dbReference>
<accession>A0A218U7S9</accession>
<dbReference type="Gene3D" id="3.40.50.880">
    <property type="match status" value="1"/>
</dbReference>